<feature type="binding site" evidence="19">
    <location>
        <position position="28"/>
    </location>
    <ligand>
        <name>Mg(2+)</name>
        <dbReference type="ChEBI" id="CHEBI:18420"/>
        <label>2</label>
    </ligand>
</feature>
<evidence type="ECO:0000256" key="14">
    <source>
        <dbReference type="ARBA" id="ARBA00023211"/>
    </source>
</evidence>
<comment type="pathway">
    <text evidence="5 19">Cofactor biosynthesis; riboflavin biosynthesis; 2-hydroxy-3-oxobutyl phosphate from D-ribulose 5-phosphate: step 1/1.</text>
</comment>
<evidence type="ECO:0000256" key="9">
    <source>
        <dbReference type="ARBA" id="ARBA00022741"/>
    </source>
</evidence>
<comment type="cofactor">
    <cofactor evidence="19">
        <name>Zn(2+)</name>
        <dbReference type="ChEBI" id="CHEBI:29105"/>
    </cofactor>
    <text evidence="19">Binds 1 zinc ion per subunit.</text>
</comment>
<keyword evidence="8 19" id="KW-0479">Metal-binding</keyword>
<dbReference type="Gene3D" id="3.40.50.10990">
    <property type="entry name" value="GTP cyclohydrolase II"/>
    <property type="match status" value="1"/>
</dbReference>
<dbReference type="Proteomes" id="UP000463470">
    <property type="component" value="Unassembled WGS sequence"/>
</dbReference>
<evidence type="ECO:0000256" key="18">
    <source>
        <dbReference type="ARBA" id="ARBA00049295"/>
    </source>
</evidence>
<dbReference type="InterPro" id="IPR017945">
    <property type="entry name" value="DHBP_synth_RibB-like_a/b_dom"/>
</dbReference>
<dbReference type="InterPro" id="IPR000422">
    <property type="entry name" value="DHBP_synthase_RibB"/>
</dbReference>
<feature type="binding site" evidence="19">
    <location>
        <position position="273"/>
    </location>
    <ligand>
        <name>GTP</name>
        <dbReference type="ChEBI" id="CHEBI:37565"/>
    </ligand>
</feature>
<dbReference type="InterPro" id="IPR000926">
    <property type="entry name" value="RibA"/>
</dbReference>
<feature type="binding site" evidence="19">
    <location>
        <position position="142"/>
    </location>
    <ligand>
        <name>Mg(2+)</name>
        <dbReference type="ChEBI" id="CHEBI:18420"/>
        <label>2</label>
    </ligand>
</feature>
<evidence type="ECO:0000256" key="8">
    <source>
        <dbReference type="ARBA" id="ARBA00022723"/>
    </source>
</evidence>
<feature type="binding site" evidence="19">
    <location>
        <position position="268"/>
    </location>
    <ligand>
        <name>Zn(2+)</name>
        <dbReference type="ChEBI" id="CHEBI:29105"/>
        <note>catalytic</note>
    </ligand>
</feature>
<evidence type="ECO:0000256" key="17">
    <source>
        <dbReference type="ARBA" id="ARBA00043932"/>
    </source>
</evidence>
<dbReference type="GO" id="GO:0005525">
    <property type="term" value="F:GTP binding"/>
    <property type="evidence" value="ECO:0007669"/>
    <property type="project" value="UniProtKB-KW"/>
</dbReference>
<feature type="binding site" evidence="19">
    <location>
        <position position="317"/>
    </location>
    <ligand>
        <name>GTP</name>
        <dbReference type="ChEBI" id="CHEBI:37565"/>
    </ligand>
</feature>
<feature type="binding site" evidence="19">
    <location>
        <begin position="295"/>
        <end position="297"/>
    </location>
    <ligand>
        <name>GTP</name>
        <dbReference type="ChEBI" id="CHEBI:37565"/>
    </ligand>
</feature>
<dbReference type="EMBL" id="WXEY01000003">
    <property type="protein sequence ID" value="MZP29058.1"/>
    <property type="molecule type" value="Genomic_DNA"/>
</dbReference>
<evidence type="ECO:0000256" key="3">
    <source>
        <dbReference type="ARBA" id="ARBA00002284"/>
    </source>
</evidence>
<evidence type="ECO:0000313" key="22">
    <source>
        <dbReference type="Proteomes" id="UP000463470"/>
    </source>
</evidence>
<feature type="site" description="Essential for DHBP synthase activity" evidence="19">
    <location>
        <position position="163"/>
    </location>
</feature>
<evidence type="ECO:0000256" key="11">
    <source>
        <dbReference type="ARBA" id="ARBA00022833"/>
    </source>
</evidence>
<evidence type="ECO:0000256" key="1">
    <source>
        <dbReference type="ARBA" id="ARBA00000141"/>
    </source>
</evidence>
<feature type="binding site" evidence="19">
    <location>
        <position position="270"/>
    </location>
    <ligand>
        <name>Zn(2+)</name>
        <dbReference type="ChEBI" id="CHEBI:29105"/>
        <note>catalytic</note>
    </ligand>
</feature>
<evidence type="ECO:0000313" key="21">
    <source>
        <dbReference type="EMBL" id="MZP29058.1"/>
    </source>
</evidence>
<keyword evidence="14 19" id="KW-0464">Manganese</keyword>
<keyword evidence="12 19" id="KW-0460">Magnesium</keyword>
<dbReference type="SUPFAM" id="SSF142695">
    <property type="entry name" value="RibA-like"/>
    <property type="match status" value="1"/>
</dbReference>
<evidence type="ECO:0000256" key="19">
    <source>
        <dbReference type="HAMAP-Rule" id="MF_01283"/>
    </source>
</evidence>
<dbReference type="EC" id="3.5.4.25" evidence="19"/>
<gene>
    <name evidence="19" type="primary">ribBA</name>
    <name evidence="21" type="ORF">GTO91_04945</name>
</gene>
<comment type="similarity">
    <text evidence="19">In the C-terminal section; belongs to the GTP cyclohydrolase II family.</text>
</comment>
<feature type="site" description="Essential for DHBP synthase activity" evidence="19">
    <location>
        <position position="125"/>
    </location>
</feature>
<feature type="region of interest" description="GTP cyclohydrolase II" evidence="19">
    <location>
        <begin position="201"/>
        <end position="397"/>
    </location>
</feature>
<comment type="caution">
    <text evidence="21">The sequence shown here is derived from an EMBL/GenBank/DDBJ whole genome shotgun (WGS) entry which is preliminary data.</text>
</comment>
<keyword evidence="9 19" id="KW-0547">Nucleotide-binding</keyword>
<evidence type="ECO:0000256" key="5">
    <source>
        <dbReference type="ARBA" id="ARBA00004904"/>
    </source>
</evidence>
<dbReference type="InterPro" id="IPR036144">
    <property type="entry name" value="RibA-like_sf"/>
</dbReference>
<dbReference type="NCBIfam" id="TIGR00505">
    <property type="entry name" value="ribA"/>
    <property type="match status" value="1"/>
</dbReference>
<dbReference type="GO" id="GO:0008270">
    <property type="term" value="F:zinc ion binding"/>
    <property type="evidence" value="ECO:0007669"/>
    <property type="project" value="UniProtKB-UniRule"/>
</dbReference>
<dbReference type="Gene3D" id="3.90.870.10">
    <property type="entry name" value="DHBP synthase"/>
    <property type="match status" value="1"/>
</dbReference>
<evidence type="ECO:0000256" key="10">
    <source>
        <dbReference type="ARBA" id="ARBA00022801"/>
    </source>
</evidence>
<comment type="catalytic activity">
    <reaction evidence="18 19">
        <text>GTP + 4 H2O = 2,5-diamino-6-hydroxy-4-(5-phosphoribosylamino)-pyrimidine + formate + 2 phosphate + 3 H(+)</text>
        <dbReference type="Rhea" id="RHEA:23704"/>
        <dbReference type="ChEBI" id="CHEBI:15377"/>
        <dbReference type="ChEBI" id="CHEBI:15378"/>
        <dbReference type="ChEBI" id="CHEBI:15740"/>
        <dbReference type="ChEBI" id="CHEBI:37565"/>
        <dbReference type="ChEBI" id="CHEBI:43474"/>
        <dbReference type="ChEBI" id="CHEBI:58614"/>
        <dbReference type="EC" id="3.5.4.25"/>
    </reaction>
</comment>
<feature type="binding site" evidence="19">
    <location>
        <begin position="252"/>
        <end position="256"/>
    </location>
    <ligand>
        <name>GTP</name>
        <dbReference type="ChEBI" id="CHEBI:37565"/>
    </ligand>
</feature>
<dbReference type="GO" id="GO:0008686">
    <property type="term" value="F:3,4-dihydroxy-2-butanone-4-phosphate synthase activity"/>
    <property type="evidence" value="ECO:0007669"/>
    <property type="project" value="UniProtKB-UniRule"/>
</dbReference>
<keyword evidence="16 19" id="KW-0511">Multifunctional enzyme</keyword>
<feature type="active site" description="Proton acceptor; for GTP cyclohydrolase activity" evidence="19">
    <location>
        <position position="329"/>
    </location>
</feature>
<dbReference type="CDD" id="cd00641">
    <property type="entry name" value="GTP_cyclohydro2"/>
    <property type="match status" value="1"/>
</dbReference>
<dbReference type="GO" id="GO:0009231">
    <property type="term" value="P:riboflavin biosynthetic process"/>
    <property type="evidence" value="ECO:0007669"/>
    <property type="project" value="UniProtKB-UniRule"/>
</dbReference>
<reference evidence="21 22" key="1">
    <citation type="submission" date="2020-01" db="EMBL/GenBank/DDBJ databases">
        <title>Whole-genome sequence of Heliobacterium undosum DSM 13378.</title>
        <authorList>
            <person name="Kyndt J.A."/>
            <person name="Meyer T.E."/>
        </authorList>
    </citation>
    <scope>NUCLEOTIDE SEQUENCE [LARGE SCALE GENOMIC DNA]</scope>
    <source>
        <strain evidence="21 22">DSM 13378</strain>
    </source>
</reference>
<feature type="binding site" evidence="19">
    <location>
        <position position="163"/>
    </location>
    <ligand>
        <name>D-ribulose 5-phosphate</name>
        <dbReference type="ChEBI" id="CHEBI:58121"/>
    </ligand>
</feature>
<keyword evidence="11 19" id="KW-0862">Zinc</keyword>
<dbReference type="NCBIfam" id="TIGR00506">
    <property type="entry name" value="ribB"/>
    <property type="match status" value="1"/>
</dbReference>
<comment type="pathway">
    <text evidence="4 19">Cofactor biosynthesis; riboflavin biosynthesis; 5-amino-6-(D-ribitylamino)uracil from GTP: step 1/4.</text>
</comment>
<protein>
    <recommendedName>
        <fullName evidence="19">Riboflavin biosynthesis protein RibBA</fullName>
    </recommendedName>
    <domain>
        <recommendedName>
            <fullName evidence="19">3,4-dihydroxy-2-butanone 4-phosphate synthase</fullName>
            <shortName evidence="19">DHBP synthase</shortName>
            <ecNumber evidence="19">4.1.99.12</ecNumber>
        </recommendedName>
    </domain>
    <domain>
        <recommendedName>
            <fullName evidence="19">GTP cyclohydrolase-2</fullName>
            <ecNumber evidence="19">3.5.4.25</ecNumber>
        </recommendedName>
        <alternativeName>
            <fullName evidence="19">GTP cyclohydrolase II</fullName>
        </alternativeName>
    </domain>
</protein>
<feature type="binding site" evidence="19">
    <location>
        <position position="357"/>
    </location>
    <ligand>
        <name>GTP</name>
        <dbReference type="ChEBI" id="CHEBI:37565"/>
    </ligand>
</feature>
<feature type="region of interest" description="DHBP synthase" evidence="19">
    <location>
        <begin position="1"/>
        <end position="200"/>
    </location>
</feature>
<dbReference type="FunFam" id="3.40.50.10990:FF:000001">
    <property type="entry name" value="Riboflavin biosynthesis protein RibBA"/>
    <property type="match status" value="1"/>
</dbReference>
<dbReference type="NCBIfam" id="NF006803">
    <property type="entry name" value="PRK09311.1"/>
    <property type="match status" value="1"/>
</dbReference>
<evidence type="ECO:0000256" key="2">
    <source>
        <dbReference type="ARBA" id="ARBA00001936"/>
    </source>
</evidence>
<dbReference type="Pfam" id="PF00926">
    <property type="entry name" value="DHBP_synthase"/>
    <property type="match status" value="1"/>
</dbReference>
<keyword evidence="22" id="KW-1185">Reference proteome</keyword>
<proteinExistence type="inferred from homology"/>
<name>A0A845L5L4_9FIRM</name>
<feature type="binding site" evidence="19">
    <location>
        <position position="28"/>
    </location>
    <ligand>
        <name>Mg(2+)</name>
        <dbReference type="ChEBI" id="CHEBI:18420"/>
        <label>1</label>
    </ligand>
</feature>
<feature type="binding site" evidence="19">
    <location>
        <position position="352"/>
    </location>
    <ligand>
        <name>GTP</name>
        <dbReference type="ChEBI" id="CHEBI:37565"/>
    </ligand>
</feature>
<dbReference type="UniPathway" id="UPA00275">
    <property type="reaction ID" value="UER00399"/>
</dbReference>
<dbReference type="AlphaFoldDB" id="A0A845L5L4"/>
<evidence type="ECO:0000256" key="4">
    <source>
        <dbReference type="ARBA" id="ARBA00004853"/>
    </source>
</evidence>
<dbReference type="GO" id="GO:0000287">
    <property type="term" value="F:magnesium ion binding"/>
    <property type="evidence" value="ECO:0007669"/>
    <property type="project" value="UniProtKB-UniRule"/>
</dbReference>
<accession>A0A845L5L4</accession>
<feature type="binding site" evidence="19">
    <location>
        <position position="32"/>
    </location>
    <ligand>
        <name>D-ribulose 5-phosphate</name>
        <dbReference type="ChEBI" id="CHEBI:58121"/>
    </ligand>
</feature>
<evidence type="ECO:0000256" key="16">
    <source>
        <dbReference type="ARBA" id="ARBA00023268"/>
    </source>
</evidence>
<dbReference type="OrthoDB" id="9793111at2"/>
<dbReference type="GO" id="GO:0005829">
    <property type="term" value="C:cytosol"/>
    <property type="evidence" value="ECO:0007669"/>
    <property type="project" value="TreeGrafter"/>
</dbReference>
<evidence type="ECO:0000256" key="7">
    <source>
        <dbReference type="ARBA" id="ARBA00022619"/>
    </source>
</evidence>
<comment type="catalytic activity">
    <reaction evidence="1 19">
        <text>D-ribulose 5-phosphate = (2S)-2-hydroxy-3-oxobutyl phosphate + formate + H(+)</text>
        <dbReference type="Rhea" id="RHEA:18457"/>
        <dbReference type="ChEBI" id="CHEBI:15378"/>
        <dbReference type="ChEBI" id="CHEBI:15740"/>
        <dbReference type="ChEBI" id="CHEBI:58121"/>
        <dbReference type="ChEBI" id="CHEBI:58830"/>
        <dbReference type="EC" id="4.1.99.12"/>
    </reaction>
</comment>
<feature type="domain" description="GTP cyclohydrolase II" evidence="20">
    <location>
        <begin position="207"/>
        <end position="373"/>
    </location>
</feature>
<comment type="cofactor">
    <cofactor evidence="19">
        <name>Mg(2+)</name>
        <dbReference type="ChEBI" id="CHEBI:18420"/>
    </cofactor>
    <cofactor evidence="19">
        <name>Mn(2+)</name>
        <dbReference type="ChEBI" id="CHEBI:29035"/>
    </cofactor>
    <text evidence="19">Binds 2 divalent metal cations per subunit. Magnesium or manganese.</text>
</comment>
<feature type="binding site" evidence="19">
    <location>
        <begin position="27"/>
        <end position="28"/>
    </location>
    <ligand>
        <name>D-ribulose 5-phosphate</name>
        <dbReference type="ChEBI" id="CHEBI:58121"/>
    </ligand>
</feature>
<dbReference type="EC" id="4.1.99.12" evidence="19"/>
<dbReference type="HAMAP" id="MF_01283">
    <property type="entry name" value="RibBA"/>
    <property type="match status" value="1"/>
</dbReference>
<keyword evidence="15 19" id="KW-0456">Lyase</keyword>
<dbReference type="HAMAP" id="MF_00179">
    <property type="entry name" value="RibA"/>
    <property type="match status" value="1"/>
</dbReference>
<dbReference type="RefSeq" id="WP_161255710.1">
    <property type="nucleotide sequence ID" value="NZ_WXEY01000003.1"/>
</dbReference>
<evidence type="ECO:0000256" key="6">
    <source>
        <dbReference type="ARBA" id="ARBA00005520"/>
    </source>
</evidence>
<comment type="cofactor">
    <cofactor evidence="2">
        <name>Mn(2+)</name>
        <dbReference type="ChEBI" id="CHEBI:29035"/>
    </cofactor>
</comment>
<sequence>MAFSTIEEAIQDIRDGRMIIVVDDEDRENEGDLLMAAEKATPEAINFMATFGRGLICVPMTGERLDALEIHAMVRDNTDRMQTAFTVSVDATTCTTGISAYERDQTIHTLLDAKTKPDDLRKPGHIFPLRARDGGVLVRAGHTEAAVDLARMAGLYPAGVICEVMADDGTMARIPELLPFAEKHNLKIITIADLIEYRRRTEKLIRRVETIKLPTKYGDFTAVAYESLLDGEGHLAIVKGDVEDGEESVLVRVHSECLTGDVLGSKRCDCGDQLASALLRIEEEGRGVVLYMRQEGRGIGLVNKIRAYKLQDMGADTVQANEMLGFPADLRDYGTGAQILADLGLKKIRLMTNNPRKIKGLEGYGLSVVERVPIVIDCVPENERYLKTKEEKLGHML</sequence>
<dbReference type="InterPro" id="IPR016299">
    <property type="entry name" value="Riboflavin_synth_RibBA"/>
</dbReference>
<dbReference type="FunFam" id="3.90.870.10:FF:000001">
    <property type="entry name" value="Riboflavin biosynthesis protein RibBA"/>
    <property type="match status" value="1"/>
</dbReference>
<keyword evidence="13 19" id="KW-0342">GTP-binding</keyword>
<dbReference type="GO" id="GO:0030145">
    <property type="term" value="F:manganese ion binding"/>
    <property type="evidence" value="ECO:0007669"/>
    <property type="project" value="UniProtKB-UniRule"/>
</dbReference>
<dbReference type="NCBIfam" id="NF001591">
    <property type="entry name" value="PRK00393.1"/>
    <property type="match status" value="1"/>
</dbReference>
<dbReference type="GO" id="GO:0003935">
    <property type="term" value="F:GTP cyclohydrolase II activity"/>
    <property type="evidence" value="ECO:0007669"/>
    <property type="project" value="UniProtKB-UniRule"/>
</dbReference>
<dbReference type="PIRSF" id="PIRSF001259">
    <property type="entry name" value="RibA"/>
    <property type="match status" value="1"/>
</dbReference>
<dbReference type="PANTHER" id="PTHR21327:SF18">
    <property type="entry name" value="3,4-DIHYDROXY-2-BUTANONE 4-PHOSPHATE SYNTHASE"/>
    <property type="match status" value="1"/>
</dbReference>
<comment type="function">
    <text evidence="17 19">Catalyzes the conversion of GTP to 2,5-diamino-6-ribosylamino-4(3H)-pyrimidinone 5'-phosphate (DARP), formate and pyrophosphate.</text>
</comment>
<feature type="binding site" evidence="19">
    <location>
        <position position="257"/>
    </location>
    <ligand>
        <name>Zn(2+)</name>
        <dbReference type="ChEBI" id="CHEBI:29105"/>
        <note>catalytic</note>
    </ligand>
</feature>
<dbReference type="SUPFAM" id="SSF55821">
    <property type="entry name" value="YrdC/RibB"/>
    <property type="match status" value="1"/>
</dbReference>
<keyword evidence="10 19" id="KW-0378">Hydrolase</keyword>
<dbReference type="InterPro" id="IPR032677">
    <property type="entry name" value="GTP_cyclohydro_II"/>
</dbReference>
<evidence type="ECO:0000256" key="15">
    <source>
        <dbReference type="ARBA" id="ARBA00023239"/>
    </source>
</evidence>
<comment type="similarity">
    <text evidence="6 19">In the N-terminal section; belongs to the DHBP synthase family.</text>
</comment>
<organism evidence="21 22">
    <name type="scientific">Heliomicrobium undosum</name>
    <dbReference type="NCBI Taxonomy" id="121734"/>
    <lineage>
        <taxon>Bacteria</taxon>
        <taxon>Bacillati</taxon>
        <taxon>Bacillota</taxon>
        <taxon>Clostridia</taxon>
        <taxon>Eubacteriales</taxon>
        <taxon>Heliobacteriaceae</taxon>
        <taxon>Heliomicrobium</taxon>
    </lineage>
</organism>
<evidence type="ECO:0000256" key="13">
    <source>
        <dbReference type="ARBA" id="ARBA00023134"/>
    </source>
</evidence>
<feature type="active site" description="Nucleophile; for GTP cyclohydrolase activity" evidence="19">
    <location>
        <position position="331"/>
    </location>
</feature>
<evidence type="ECO:0000256" key="12">
    <source>
        <dbReference type="ARBA" id="ARBA00022842"/>
    </source>
</evidence>
<feature type="binding site" evidence="19">
    <location>
        <begin position="139"/>
        <end position="143"/>
    </location>
    <ligand>
        <name>D-ribulose 5-phosphate</name>
        <dbReference type="ChEBI" id="CHEBI:58121"/>
    </ligand>
</feature>
<dbReference type="Pfam" id="PF00925">
    <property type="entry name" value="GTP_cyclohydro2"/>
    <property type="match status" value="1"/>
</dbReference>
<keyword evidence="7 19" id="KW-0686">Riboflavin biosynthesis</keyword>
<evidence type="ECO:0000259" key="20">
    <source>
        <dbReference type="Pfam" id="PF00925"/>
    </source>
</evidence>
<dbReference type="HAMAP" id="MF_00180">
    <property type="entry name" value="RibB"/>
    <property type="match status" value="1"/>
</dbReference>
<dbReference type="PANTHER" id="PTHR21327">
    <property type="entry name" value="GTP CYCLOHYDROLASE II-RELATED"/>
    <property type="match status" value="1"/>
</dbReference>
<comment type="function">
    <text evidence="3 19">Catalyzes the conversion of D-ribulose 5-phosphate to formate and 3,4-dihydroxy-2-butanone 4-phosphate.</text>
</comment>